<evidence type="ECO:0000313" key="8">
    <source>
        <dbReference type="Ensembl" id="ENSLACP00000014171.1"/>
    </source>
</evidence>
<dbReference type="Gene3D" id="2.60.40.10">
    <property type="entry name" value="Immunoglobulins"/>
    <property type="match status" value="1"/>
</dbReference>
<accession>H3AX00</accession>
<dbReference type="EMBL" id="AFYH01080485">
    <property type="status" value="NOT_ANNOTATED_CDS"/>
    <property type="molecule type" value="Genomic_DNA"/>
</dbReference>
<dbReference type="HOGENOM" id="CLU_017264_0_0_1"/>
<dbReference type="PANTHER" id="PTHR11861">
    <property type="entry name" value="MELANOCYTE PROTEIN PMEL 17-RELATED"/>
    <property type="match status" value="1"/>
</dbReference>
<evidence type="ECO:0000256" key="4">
    <source>
        <dbReference type="SAM" id="MobiDB-lite"/>
    </source>
</evidence>
<dbReference type="Bgee" id="ENSLACG00000012475">
    <property type="expression patterns" value="Expressed in pectoral fin and 1 other cell type or tissue"/>
</dbReference>
<dbReference type="eggNOG" id="ENOG502QVWX">
    <property type="taxonomic scope" value="Eukaryota"/>
</dbReference>
<reference evidence="8" key="2">
    <citation type="submission" date="2025-08" db="UniProtKB">
        <authorList>
            <consortium name="Ensembl"/>
        </authorList>
    </citation>
    <scope>IDENTIFICATION</scope>
</reference>
<dbReference type="Pfam" id="PF26141">
    <property type="entry name" value="PMEL_NMB_N"/>
    <property type="match status" value="1"/>
</dbReference>
<gene>
    <name evidence="8" type="primary">GPNMB</name>
</gene>
<dbReference type="FunCoup" id="H3AX00">
    <property type="interactions" value="553"/>
</dbReference>
<dbReference type="Ensembl" id="ENSLACT00000014270.1">
    <property type="protein sequence ID" value="ENSLACP00000014171.1"/>
    <property type="gene ID" value="ENSLACG00000012475.2"/>
</dbReference>
<dbReference type="PROSITE" id="PS50093">
    <property type="entry name" value="PKD"/>
    <property type="match status" value="1"/>
</dbReference>
<dbReference type="STRING" id="7897.ENSLACP00000014171"/>
<dbReference type="EMBL" id="AFYH01080484">
    <property type="status" value="NOT_ANNOTATED_CDS"/>
    <property type="molecule type" value="Genomic_DNA"/>
</dbReference>
<dbReference type="Pfam" id="PF20433">
    <property type="entry name" value="PKAT_KLD"/>
    <property type="match status" value="1"/>
</dbReference>
<feature type="transmembrane region" description="Helical" evidence="5">
    <location>
        <begin position="537"/>
        <end position="557"/>
    </location>
</feature>
<evidence type="ECO:0000256" key="3">
    <source>
        <dbReference type="ARBA" id="ARBA00025776"/>
    </source>
</evidence>
<feature type="region of interest" description="Disordered" evidence="4">
    <location>
        <begin position="342"/>
        <end position="394"/>
    </location>
</feature>
<dbReference type="CDD" id="cd00146">
    <property type="entry name" value="PKD"/>
    <property type="match status" value="1"/>
</dbReference>
<evidence type="ECO:0000256" key="6">
    <source>
        <dbReference type="SAM" id="SignalP"/>
    </source>
</evidence>
<dbReference type="InterPro" id="IPR059017">
    <property type="entry name" value="PMEL_NMB_N"/>
</dbReference>
<reference evidence="9" key="1">
    <citation type="submission" date="2011-08" db="EMBL/GenBank/DDBJ databases">
        <title>The draft genome of Latimeria chalumnae.</title>
        <authorList>
            <person name="Di Palma F."/>
            <person name="Alfoldi J."/>
            <person name="Johnson J."/>
            <person name="Berlin A."/>
            <person name="Gnerre S."/>
            <person name="Jaffe D."/>
            <person name="MacCallum I."/>
            <person name="Young S."/>
            <person name="Walker B.J."/>
            <person name="Lander E."/>
            <person name="Lindblad-Toh K."/>
        </authorList>
    </citation>
    <scope>NUCLEOTIDE SEQUENCE [LARGE SCALE GENOMIC DNA]</scope>
    <source>
        <strain evidence="9">Wild caught</strain>
    </source>
</reference>
<evidence type="ECO:0000256" key="1">
    <source>
        <dbReference type="ARBA" id="ARBA00022729"/>
    </source>
</evidence>
<reference evidence="8" key="3">
    <citation type="submission" date="2025-09" db="UniProtKB">
        <authorList>
            <consortium name="Ensembl"/>
        </authorList>
    </citation>
    <scope>IDENTIFICATION</scope>
</reference>
<dbReference type="EMBL" id="AFYH01080487">
    <property type="status" value="NOT_ANNOTATED_CDS"/>
    <property type="molecule type" value="Genomic_DNA"/>
</dbReference>
<dbReference type="SUPFAM" id="SSF49299">
    <property type="entry name" value="PKD domain"/>
    <property type="match status" value="1"/>
</dbReference>
<dbReference type="InterPro" id="IPR022409">
    <property type="entry name" value="PKD/Chitinase_dom"/>
</dbReference>
<keyword evidence="5" id="KW-1133">Transmembrane helix</keyword>
<proteinExistence type="inferred from homology"/>
<feature type="signal peptide" evidence="6">
    <location>
        <begin position="1"/>
        <end position="18"/>
    </location>
</feature>
<dbReference type="OMA" id="HGWRKWN"/>
<dbReference type="GeneTree" id="ENSGT00950000183188"/>
<evidence type="ECO:0000256" key="5">
    <source>
        <dbReference type="SAM" id="Phobius"/>
    </source>
</evidence>
<feature type="chain" id="PRO_5003579583" evidence="6">
    <location>
        <begin position="19"/>
        <end position="607"/>
    </location>
</feature>
<dbReference type="EMBL" id="AFYH01080486">
    <property type="status" value="NOT_ANNOTATED_CDS"/>
    <property type="molecule type" value="Genomic_DNA"/>
</dbReference>
<keyword evidence="9" id="KW-1185">Reference proteome</keyword>
<comment type="similarity">
    <text evidence="3">Belongs to the PMEL/NMB family.</text>
</comment>
<sequence length="607" mass="67766">STCLLLPMLIPALGMFSGNQFYKGFRDAMPSGRSQLLARSHVSSVRNHQTLQGWQSDNNTWNENLYPIWKTNDSKWKNYWRGGKVIAHLTSDSPALVGSNVTFSVTLQFPRCQKENKNGDLVYDDNCKSDSSVFPGEFVYNWTSWLEQYGWGVCSNILRCNVFPDGKPFPFHHDWRRRNFVFVFHTLGQYYQKTSSSSATISLNTMNITLGTHLMEVAVYHKRRYRNYIPVATVTTLFDVTDVDKIPFFVQISQKNDVNIFDKVFIKDLKVIFDVRIHDPSNYLKNSNVSYKWDFGDSRRLASNSSVVTHTYTRVGKFHPQLTIRAIIPVPCGPVTQTPFPFTSESTTASATTTEQMTSQTTRDPTTMTSQTTPSIPTSAATETSTETKTSLPTARFPQPAGCQLYRYGQYNTSLIIVEGITSVSIVQVTSVVEVSASQVTNAIMEFVVTCQGGKKKKNSIPTDVCTIILDFSCTTTKDVFCDSVPPADKCQLTLQRAFNQTEPFCVNITLSDGGSLAATSTLVSIGKATRNTMLEAVLIVGGFLGFLVIIIAAVYYKRYKAYTPVDGNGQNVVHLEGLSVYFNRLKAILLTGNEEQNLLLKETTGI</sequence>
<dbReference type="SMART" id="SM00089">
    <property type="entry name" value="PKD"/>
    <property type="match status" value="1"/>
</dbReference>
<dbReference type="GO" id="GO:0005886">
    <property type="term" value="C:plasma membrane"/>
    <property type="evidence" value="ECO:0007669"/>
    <property type="project" value="TreeGrafter"/>
</dbReference>
<dbReference type="Pfam" id="PF18911">
    <property type="entry name" value="PKD_4"/>
    <property type="match status" value="1"/>
</dbReference>
<dbReference type="InterPro" id="IPR035986">
    <property type="entry name" value="PKD_dom_sf"/>
</dbReference>
<dbReference type="GO" id="GO:0005178">
    <property type="term" value="F:integrin binding"/>
    <property type="evidence" value="ECO:0007669"/>
    <property type="project" value="TreeGrafter"/>
</dbReference>
<dbReference type="AlphaFoldDB" id="H3AX00"/>
<keyword evidence="5" id="KW-0812">Transmembrane</keyword>
<feature type="domain" description="PKD" evidence="7">
    <location>
        <begin position="287"/>
        <end position="324"/>
    </location>
</feature>
<evidence type="ECO:0000256" key="2">
    <source>
        <dbReference type="ARBA" id="ARBA00023180"/>
    </source>
</evidence>
<dbReference type="InterPro" id="IPR045219">
    <property type="entry name" value="PKAT"/>
</dbReference>
<organism evidence="8 9">
    <name type="scientific">Latimeria chalumnae</name>
    <name type="common">Coelacanth</name>
    <dbReference type="NCBI Taxonomy" id="7897"/>
    <lineage>
        <taxon>Eukaryota</taxon>
        <taxon>Metazoa</taxon>
        <taxon>Chordata</taxon>
        <taxon>Craniata</taxon>
        <taxon>Vertebrata</taxon>
        <taxon>Euteleostomi</taxon>
        <taxon>Coelacanthiformes</taxon>
        <taxon>Coelacanthidae</taxon>
        <taxon>Latimeria</taxon>
    </lineage>
</organism>
<dbReference type="InterPro" id="IPR000601">
    <property type="entry name" value="PKD_dom"/>
</dbReference>
<dbReference type="GO" id="GO:0007155">
    <property type="term" value="P:cell adhesion"/>
    <property type="evidence" value="ECO:0007669"/>
    <property type="project" value="TreeGrafter"/>
</dbReference>
<evidence type="ECO:0000313" key="9">
    <source>
        <dbReference type="Proteomes" id="UP000008672"/>
    </source>
</evidence>
<dbReference type="InterPro" id="IPR046846">
    <property type="entry name" value="PKAT_KLD"/>
</dbReference>
<dbReference type="PANTHER" id="PTHR11861:SF11">
    <property type="entry name" value="TRANSMEMBRANE GLYCOPROTEIN NMB"/>
    <property type="match status" value="1"/>
</dbReference>
<keyword evidence="1 6" id="KW-0732">Signal</keyword>
<name>H3AX00_LATCH</name>
<keyword evidence="2" id="KW-0325">Glycoprotein</keyword>
<keyword evidence="5" id="KW-0472">Membrane</keyword>
<dbReference type="Proteomes" id="UP000008672">
    <property type="component" value="Unassembled WGS sequence"/>
</dbReference>
<evidence type="ECO:0000259" key="7">
    <source>
        <dbReference type="PROSITE" id="PS50093"/>
    </source>
</evidence>
<protein>
    <submittedName>
        <fullName evidence="8">Glycoprotein nmb</fullName>
    </submittedName>
</protein>
<dbReference type="InParanoid" id="H3AX00"/>
<dbReference type="InterPro" id="IPR013783">
    <property type="entry name" value="Ig-like_fold"/>
</dbReference>